<evidence type="ECO:0000313" key="4">
    <source>
        <dbReference type="Proteomes" id="UP000230233"/>
    </source>
</evidence>
<dbReference type="Proteomes" id="UP000230233">
    <property type="component" value="Chromosome V"/>
</dbReference>
<feature type="compositionally biased region" description="Basic and acidic residues" evidence="2">
    <location>
        <begin position="388"/>
        <end position="403"/>
    </location>
</feature>
<dbReference type="InterPro" id="IPR005312">
    <property type="entry name" value="DUF1759"/>
</dbReference>
<reference evidence="4" key="1">
    <citation type="submission" date="2017-10" db="EMBL/GenBank/DDBJ databases">
        <title>Rapid genome shrinkage in a self-fertile nematode reveals novel sperm competition proteins.</title>
        <authorList>
            <person name="Yin D."/>
            <person name="Schwarz E.M."/>
            <person name="Thomas C.G."/>
            <person name="Felde R.L."/>
            <person name="Korf I.F."/>
            <person name="Cutter A.D."/>
            <person name="Schartner C.M."/>
            <person name="Ralston E.J."/>
            <person name="Meyer B.J."/>
            <person name="Haag E.S."/>
        </authorList>
    </citation>
    <scope>NUCLEOTIDE SEQUENCE [LARGE SCALE GENOMIC DNA]</scope>
    <source>
        <strain evidence="4">JU1422</strain>
    </source>
</reference>
<evidence type="ECO:0000256" key="1">
    <source>
        <dbReference type="SAM" id="Coils"/>
    </source>
</evidence>
<proteinExistence type="predicted"/>
<feature type="region of interest" description="Disordered" evidence="2">
    <location>
        <begin position="442"/>
        <end position="467"/>
    </location>
</feature>
<dbReference type="PANTHER" id="PTHR47331:SF1">
    <property type="entry name" value="GAG-LIKE PROTEIN"/>
    <property type="match status" value="1"/>
</dbReference>
<dbReference type="EMBL" id="PDUG01000005">
    <property type="protein sequence ID" value="PIC30697.1"/>
    <property type="molecule type" value="Genomic_DNA"/>
</dbReference>
<dbReference type="Pfam" id="PF03564">
    <property type="entry name" value="DUF1759"/>
    <property type="match status" value="1"/>
</dbReference>
<feature type="coiled-coil region" evidence="1">
    <location>
        <begin position="236"/>
        <end position="277"/>
    </location>
</feature>
<evidence type="ECO:0000313" key="3">
    <source>
        <dbReference type="EMBL" id="PIC30697.1"/>
    </source>
</evidence>
<gene>
    <name evidence="3" type="primary">Cnig_chr_V.g21852</name>
    <name evidence="3" type="ORF">B9Z55_021852</name>
</gene>
<protein>
    <submittedName>
        <fullName evidence="3">Uncharacterized protein</fullName>
    </submittedName>
</protein>
<sequence>MFSETSNTANLAPEEDQGLAGQSRPLVPPMEHLQDSHNEAQKLVSIGHKVIGPLKTKITNRARIAKASNSAVIALTKRIATNQGPGDESQAKTIVVKAQQDLYHLDALPELIRRTMELPSVAQRADLSQLQEAVTEHYRDREAGTTSQLLSANISDIRATLLEYEIDIPEYVPTTDDVRKAYQAAHEEQEYMVVEVPHDRLPTAPPSASPISFQGSGVSSMLYDDAHLDTMTAIHNSKAQVLIDELVREKAEAAERDRSQQQQILQLTEQLAQLSEQNVQRNSLFTELITPAHAGQQSMVDAGTAPKPAVETLILTSNSTRPPAVNTTASPLVQPTMSAPVNHAATELSSKQPQLSSTQYLDIMNAINNIQAQINNNQRSYAGIESNIGHRENTRDSKPDIRIPSRKQHRPPSRQSKTAYVEDSDLESSLYSDGEHARIVYSGSGDNYGHRRHSRHNSETARDQKQRISEPKLATVLSLLPKFDGSGDWEEFRDAFTADVLSRGDIRPNQMHKILSDHVIGKARDCVATSKDHAAAIEATFSSLERAFGKTHSKEKLLKKLNKLSFHQTDTEQMRQDMAKIDNLTRLLLEKGMCNTDDRMTKVVASKLPQALRKRVLDDWKDNETTIKEVIDTASKHISSLELEQEIIDLGTANSINEIPRSASINYTNSRPSGEKNKPSKPVYDASNAKTKFFDHVTKTSLPGYYAPGRGINLKLFPVTFPFDAAEPLTCAACSNTGHSSVRCKDTSSEFRRNVERKKLCPLCLSANHAIENCKSNKLCIYCGGMHHTGGCPTKEFYRDLTNYPRDAKPRQTFFRERSNKNKAQ</sequence>
<feature type="region of interest" description="Disordered" evidence="2">
    <location>
        <begin position="1"/>
        <end position="36"/>
    </location>
</feature>
<comment type="caution">
    <text evidence="3">The sequence shown here is derived from an EMBL/GenBank/DDBJ whole genome shotgun (WGS) entry which is preliminary data.</text>
</comment>
<feature type="compositionally biased region" description="Polar residues" evidence="2">
    <location>
        <begin position="1"/>
        <end position="10"/>
    </location>
</feature>
<feature type="compositionally biased region" description="Basic and acidic residues" evidence="2">
    <location>
        <begin position="456"/>
        <end position="467"/>
    </location>
</feature>
<keyword evidence="4" id="KW-1185">Reference proteome</keyword>
<name>A0A2G5TTU0_9PELO</name>
<accession>A0A2G5TTU0</accession>
<organism evidence="3 4">
    <name type="scientific">Caenorhabditis nigoni</name>
    <dbReference type="NCBI Taxonomy" id="1611254"/>
    <lineage>
        <taxon>Eukaryota</taxon>
        <taxon>Metazoa</taxon>
        <taxon>Ecdysozoa</taxon>
        <taxon>Nematoda</taxon>
        <taxon>Chromadorea</taxon>
        <taxon>Rhabditida</taxon>
        <taxon>Rhabditina</taxon>
        <taxon>Rhabditomorpha</taxon>
        <taxon>Rhabditoidea</taxon>
        <taxon>Rhabditidae</taxon>
        <taxon>Peloderinae</taxon>
        <taxon>Caenorhabditis</taxon>
    </lineage>
</organism>
<dbReference type="PANTHER" id="PTHR47331">
    <property type="entry name" value="PHD-TYPE DOMAIN-CONTAINING PROTEIN"/>
    <property type="match status" value="1"/>
</dbReference>
<feature type="region of interest" description="Disordered" evidence="2">
    <location>
        <begin position="385"/>
        <end position="427"/>
    </location>
</feature>
<evidence type="ECO:0000256" key="2">
    <source>
        <dbReference type="SAM" id="MobiDB-lite"/>
    </source>
</evidence>
<keyword evidence="1" id="KW-0175">Coiled coil</keyword>
<dbReference type="AlphaFoldDB" id="A0A2G5TTU0"/>
<dbReference type="OrthoDB" id="5875653at2759"/>